<dbReference type="InterPro" id="IPR020904">
    <property type="entry name" value="Sc_DH/Rdtase_CS"/>
</dbReference>
<dbReference type="FunFam" id="3.40.50.720:FF:000084">
    <property type="entry name" value="Short-chain dehydrogenase reductase"/>
    <property type="match status" value="1"/>
</dbReference>
<gene>
    <name evidence="3" type="ORF">GCM10011494_08880</name>
</gene>
<organism evidence="3 4">
    <name type="scientific">Novosphingobium endophyticum</name>
    <dbReference type="NCBI Taxonomy" id="1955250"/>
    <lineage>
        <taxon>Bacteria</taxon>
        <taxon>Pseudomonadati</taxon>
        <taxon>Pseudomonadota</taxon>
        <taxon>Alphaproteobacteria</taxon>
        <taxon>Sphingomonadales</taxon>
        <taxon>Sphingomonadaceae</taxon>
        <taxon>Novosphingobium</taxon>
    </lineage>
</organism>
<comment type="caution">
    <text evidence="3">The sequence shown here is derived from an EMBL/GenBank/DDBJ whole genome shotgun (WGS) entry which is preliminary data.</text>
</comment>
<dbReference type="CDD" id="cd05233">
    <property type="entry name" value="SDR_c"/>
    <property type="match status" value="1"/>
</dbReference>
<dbReference type="EMBL" id="BMHK01000004">
    <property type="protein sequence ID" value="GGB92720.1"/>
    <property type="molecule type" value="Genomic_DNA"/>
</dbReference>
<dbReference type="RefSeq" id="WP_188768805.1">
    <property type="nucleotide sequence ID" value="NZ_BMHK01000004.1"/>
</dbReference>
<dbReference type="InterPro" id="IPR036291">
    <property type="entry name" value="NAD(P)-bd_dom_sf"/>
</dbReference>
<comment type="similarity">
    <text evidence="1">Belongs to the short-chain dehydrogenases/reductases (SDR) family.</text>
</comment>
<reference evidence="3" key="1">
    <citation type="journal article" date="2014" name="Int. J. Syst. Evol. Microbiol.">
        <title>Complete genome sequence of Corynebacterium casei LMG S-19264T (=DSM 44701T), isolated from a smear-ripened cheese.</title>
        <authorList>
            <consortium name="US DOE Joint Genome Institute (JGI-PGF)"/>
            <person name="Walter F."/>
            <person name="Albersmeier A."/>
            <person name="Kalinowski J."/>
            <person name="Ruckert C."/>
        </authorList>
    </citation>
    <scope>NUCLEOTIDE SEQUENCE</scope>
    <source>
        <strain evidence="3">CGMCC 1.15095</strain>
    </source>
</reference>
<dbReference type="Proteomes" id="UP000608154">
    <property type="component" value="Unassembled WGS sequence"/>
</dbReference>
<dbReference type="Pfam" id="PF13561">
    <property type="entry name" value="adh_short_C2"/>
    <property type="match status" value="1"/>
</dbReference>
<dbReference type="SUPFAM" id="SSF51735">
    <property type="entry name" value="NAD(P)-binding Rossmann-fold domains"/>
    <property type="match status" value="1"/>
</dbReference>
<evidence type="ECO:0000313" key="4">
    <source>
        <dbReference type="Proteomes" id="UP000608154"/>
    </source>
</evidence>
<name>A0A916TQ51_9SPHN</name>
<dbReference type="PROSITE" id="PS00061">
    <property type="entry name" value="ADH_SHORT"/>
    <property type="match status" value="1"/>
</dbReference>
<evidence type="ECO:0000256" key="2">
    <source>
        <dbReference type="ARBA" id="ARBA00023002"/>
    </source>
</evidence>
<dbReference type="PRINTS" id="PR00080">
    <property type="entry name" value="SDRFAMILY"/>
</dbReference>
<dbReference type="PANTHER" id="PTHR24321">
    <property type="entry name" value="DEHYDROGENASES, SHORT CHAIN"/>
    <property type="match status" value="1"/>
</dbReference>
<evidence type="ECO:0000256" key="1">
    <source>
        <dbReference type="ARBA" id="ARBA00006484"/>
    </source>
</evidence>
<dbReference type="NCBIfam" id="NF005559">
    <property type="entry name" value="PRK07231.1"/>
    <property type="match status" value="1"/>
</dbReference>
<keyword evidence="4" id="KW-1185">Reference proteome</keyword>
<sequence length="269" mass="27660">MTGRLQGKVAVITGAGSGMGRAMAELFFAEGARLVLADISGKQLDVARSLGDGAVGVHCDVSDEADVKAMIAAAEENFGRLDVLCNNAGFGGPMAPLHTQTAETWDKVHATNCRGVFLGMKYGISSMLRTGGGVIVNTTSASGVVGWKHHSVYGAAKAGVNQLTRAAALDYSDRNIRINAVAPGTMWTGLVQASQTHAEPPADFPTLAGIPMGRWGMAKDIAQAALYLASDEAAYVTGVILPVDGGYCIGFSGMGAERPGIASVNTDGT</sequence>
<dbReference type="GO" id="GO:0016491">
    <property type="term" value="F:oxidoreductase activity"/>
    <property type="evidence" value="ECO:0007669"/>
    <property type="project" value="UniProtKB-KW"/>
</dbReference>
<proteinExistence type="inferred from homology"/>
<keyword evidence="2" id="KW-0560">Oxidoreductase</keyword>
<dbReference type="PANTHER" id="PTHR24321:SF8">
    <property type="entry name" value="ESTRADIOL 17-BETA-DEHYDROGENASE 8-RELATED"/>
    <property type="match status" value="1"/>
</dbReference>
<protein>
    <submittedName>
        <fullName evidence="3">Cyclopentanol dehydrogenase</fullName>
    </submittedName>
</protein>
<dbReference type="AlphaFoldDB" id="A0A916TQ51"/>
<dbReference type="Gene3D" id="3.40.50.720">
    <property type="entry name" value="NAD(P)-binding Rossmann-like Domain"/>
    <property type="match status" value="1"/>
</dbReference>
<dbReference type="PRINTS" id="PR00081">
    <property type="entry name" value="GDHRDH"/>
</dbReference>
<reference evidence="3" key="2">
    <citation type="submission" date="2020-09" db="EMBL/GenBank/DDBJ databases">
        <authorList>
            <person name="Sun Q."/>
            <person name="Zhou Y."/>
        </authorList>
    </citation>
    <scope>NUCLEOTIDE SEQUENCE</scope>
    <source>
        <strain evidence="3">CGMCC 1.15095</strain>
    </source>
</reference>
<accession>A0A916TQ51</accession>
<evidence type="ECO:0000313" key="3">
    <source>
        <dbReference type="EMBL" id="GGB92720.1"/>
    </source>
</evidence>
<dbReference type="InterPro" id="IPR002347">
    <property type="entry name" value="SDR_fam"/>
</dbReference>